<comment type="caution">
    <text evidence="2">The sequence shown here is derived from an EMBL/GenBank/DDBJ whole genome shotgun (WGS) entry which is preliminary data.</text>
</comment>
<gene>
    <name evidence="2" type="ORF">IAA20_10735</name>
</gene>
<keyword evidence="1" id="KW-1133">Transmembrane helix</keyword>
<dbReference type="AlphaFoldDB" id="A0A9D2JIY0"/>
<reference evidence="2" key="2">
    <citation type="submission" date="2021-04" db="EMBL/GenBank/DDBJ databases">
        <authorList>
            <person name="Gilroy R."/>
        </authorList>
    </citation>
    <scope>NUCLEOTIDE SEQUENCE</scope>
    <source>
        <strain evidence="2">CHK172-16539</strain>
    </source>
</reference>
<organism evidence="2 3">
    <name type="scientific">Candidatus Enterococcus avicola</name>
    <dbReference type="NCBI Taxonomy" id="2838561"/>
    <lineage>
        <taxon>Bacteria</taxon>
        <taxon>Bacillati</taxon>
        <taxon>Bacillota</taxon>
        <taxon>Bacilli</taxon>
        <taxon>Lactobacillales</taxon>
        <taxon>Enterococcaceae</taxon>
        <taxon>Enterococcus</taxon>
    </lineage>
</organism>
<name>A0A9D2JIY0_9ENTE</name>
<feature type="transmembrane region" description="Helical" evidence="1">
    <location>
        <begin position="32"/>
        <end position="51"/>
    </location>
</feature>
<protein>
    <submittedName>
        <fullName evidence="2">Uncharacterized protein</fullName>
    </submittedName>
</protein>
<evidence type="ECO:0000313" key="2">
    <source>
        <dbReference type="EMBL" id="HIZ54402.1"/>
    </source>
</evidence>
<proteinExistence type="predicted"/>
<keyword evidence="1" id="KW-0812">Transmembrane</keyword>
<reference evidence="2" key="1">
    <citation type="journal article" date="2021" name="PeerJ">
        <title>Extensive microbial diversity within the chicken gut microbiome revealed by metagenomics and culture.</title>
        <authorList>
            <person name="Gilroy R."/>
            <person name="Ravi A."/>
            <person name="Getino M."/>
            <person name="Pursley I."/>
            <person name="Horton D.L."/>
            <person name="Alikhan N.F."/>
            <person name="Baker D."/>
            <person name="Gharbi K."/>
            <person name="Hall N."/>
            <person name="Watson M."/>
            <person name="Adriaenssens E.M."/>
            <person name="Foster-Nyarko E."/>
            <person name="Jarju S."/>
            <person name="Secka A."/>
            <person name="Antonio M."/>
            <person name="Oren A."/>
            <person name="Chaudhuri R.R."/>
            <person name="La Ragione R."/>
            <person name="Hildebrand F."/>
            <person name="Pallen M.J."/>
        </authorList>
    </citation>
    <scope>NUCLEOTIDE SEQUENCE</scope>
    <source>
        <strain evidence="2">CHK172-16539</strain>
    </source>
</reference>
<evidence type="ECO:0000313" key="3">
    <source>
        <dbReference type="Proteomes" id="UP000824063"/>
    </source>
</evidence>
<dbReference type="EMBL" id="DXBN01000249">
    <property type="protein sequence ID" value="HIZ54402.1"/>
    <property type="molecule type" value="Genomic_DNA"/>
</dbReference>
<accession>A0A9D2JIY0</accession>
<dbReference type="Proteomes" id="UP000824063">
    <property type="component" value="Unassembled WGS sequence"/>
</dbReference>
<keyword evidence="1" id="KW-0472">Membrane</keyword>
<sequence length="190" mass="22390">MTEKKIFTSWKQRMTNQRQAFLQQVNNQPKKFYLSIFLILIVGLLLSLSVVSARKQIQTEQLEILVFPSVSSKIIEPLTDLTVIEKEPAVTVVFASPSAKKYQEMFQLISEKEKELNRSIYFYPIVYNVEELTKKYKVNSEQMTFVFFEKGVEKNRFTYEALEVPNEELMPELNRLPMWNTKTLETEKTQ</sequence>
<evidence type="ECO:0000256" key="1">
    <source>
        <dbReference type="SAM" id="Phobius"/>
    </source>
</evidence>